<proteinExistence type="predicted"/>
<accession>A0A133XWF4</accession>
<feature type="coiled-coil region" evidence="1">
    <location>
        <begin position="120"/>
        <end position="147"/>
    </location>
</feature>
<evidence type="ECO:0000256" key="1">
    <source>
        <dbReference type="SAM" id="Coils"/>
    </source>
</evidence>
<organism evidence="4 5">
    <name type="scientific">Atopobium deltae</name>
    <dbReference type="NCBI Taxonomy" id="1393034"/>
    <lineage>
        <taxon>Bacteria</taxon>
        <taxon>Bacillati</taxon>
        <taxon>Actinomycetota</taxon>
        <taxon>Coriobacteriia</taxon>
        <taxon>Coriobacteriales</taxon>
        <taxon>Atopobiaceae</taxon>
        <taxon>Atopobium</taxon>
    </lineage>
</organism>
<feature type="region of interest" description="Disordered" evidence="2">
    <location>
        <begin position="36"/>
        <end position="70"/>
    </location>
</feature>
<comment type="caution">
    <text evidence="4">The sequence shown here is derived from an EMBL/GenBank/DDBJ whole genome shotgun (WGS) entry which is preliminary data.</text>
</comment>
<gene>
    <name evidence="4" type="ORF">HMPREF3192_00347</name>
</gene>
<reference evidence="5" key="1">
    <citation type="submission" date="2016-01" db="EMBL/GenBank/DDBJ databases">
        <authorList>
            <person name="Mitreva M."/>
            <person name="Pepin K.H."/>
            <person name="Mihindukulasuriya K.A."/>
            <person name="Fulton R."/>
            <person name="Fronick C."/>
            <person name="O'Laughlin M."/>
            <person name="Miner T."/>
            <person name="Herter B."/>
            <person name="Rosa B.A."/>
            <person name="Cordes M."/>
            <person name="Tomlinson C."/>
            <person name="Wollam A."/>
            <person name="Palsikar V.B."/>
            <person name="Mardis E.R."/>
            <person name="Wilson R.K."/>
        </authorList>
    </citation>
    <scope>NUCLEOTIDE SEQUENCE [LARGE SCALE GENOMIC DNA]</scope>
    <source>
        <strain evidence="5">DNF00019</strain>
    </source>
</reference>
<dbReference type="AlphaFoldDB" id="A0A133XWF4"/>
<protein>
    <submittedName>
        <fullName evidence="4">Septum formation initiator</fullName>
    </submittedName>
</protein>
<sequence length="215" mass="24185">MALTDYIPFLESLFKGRAVRGGRGAVRSSRAGRGIGERLSSTLPSNTRSASSRPVTERPQQKNRIVRPQDKKPTLLQRIGNWYASLGHLRVLVVAAITLGLLVIAFYSPVKVWYTAYRDKQLYALQLQVLAEQNKKLQSEVDRLQSQEGIEDEARKRGYVKANETSVTIKGKTTTNGEADAGASKDELEEVKTKNPWYINVLDKFFMYKPSKTHV</sequence>
<dbReference type="RefSeq" id="WP_066304752.1">
    <property type="nucleotide sequence ID" value="NZ_KQ959486.1"/>
</dbReference>
<keyword evidence="3" id="KW-1133">Transmembrane helix</keyword>
<dbReference type="STRING" id="1393034.HMPREF3192_00347"/>
<keyword evidence="3" id="KW-0812">Transmembrane</keyword>
<dbReference type="Proteomes" id="UP000070675">
    <property type="component" value="Unassembled WGS sequence"/>
</dbReference>
<evidence type="ECO:0000313" key="4">
    <source>
        <dbReference type="EMBL" id="KXB35268.1"/>
    </source>
</evidence>
<dbReference type="EMBL" id="LSCR01000005">
    <property type="protein sequence ID" value="KXB35268.1"/>
    <property type="molecule type" value="Genomic_DNA"/>
</dbReference>
<evidence type="ECO:0000256" key="2">
    <source>
        <dbReference type="SAM" id="MobiDB-lite"/>
    </source>
</evidence>
<evidence type="ECO:0000256" key="3">
    <source>
        <dbReference type="SAM" id="Phobius"/>
    </source>
</evidence>
<name>A0A133XWF4_9ACTN</name>
<dbReference type="InterPro" id="IPR007060">
    <property type="entry name" value="FtsL/DivIC"/>
</dbReference>
<dbReference type="Pfam" id="PF04977">
    <property type="entry name" value="DivIC"/>
    <property type="match status" value="1"/>
</dbReference>
<evidence type="ECO:0000313" key="5">
    <source>
        <dbReference type="Proteomes" id="UP000070675"/>
    </source>
</evidence>
<keyword evidence="1" id="KW-0175">Coiled coil</keyword>
<feature type="compositionally biased region" description="Polar residues" evidence="2">
    <location>
        <begin position="39"/>
        <end position="54"/>
    </location>
</feature>
<dbReference type="PATRIC" id="fig|1393034.3.peg.339"/>
<keyword evidence="5" id="KW-1185">Reference proteome</keyword>
<feature type="transmembrane region" description="Helical" evidence="3">
    <location>
        <begin position="91"/>
        <end position="110"/>
    </location>
</feature>
<keyword evidence="3" id="KW-0472">Membrane</keyword>